<dbReference type="PANTHER" id="PTHR25462:SF296">
    <property type="entry name" value="MEIOTIC P26, ISOFORM F"/>
    <property type="match status" value="1"/>
</dbReference>
<sequence>MSDLILCGPCGYTETEKNAENWCTVCEEGLCADCEKVHKSIKTSRDHRLISIEDFRQIQNISVSFNCKDHDRRLELYCKTHDVAVCLGCISRHRACSDVIPLDKAAENAKGSTALADLEESLTRTLQNLQEIITDRDSALTNFEDHKQTIKNKINNIRVSLVKKLEEFEHNLLLELDTKHNNCKSELNKLLNRLKKSEQNLGCLREQTLQLKSFASDIHLFFGTRQINEAVNKEVEAVKETIKSVPNYEINLQLHTTITTLMNEVGQLGNIFFKKTTTCLPFKGSNVEQAQIQLRVFDMKSIDHIYLRLKKRFKVKKDLWGLLITGCTMLTNGNVLIANFYGPSVLMEYSEEGEHIRDIPCSKPTFDVTVLDAERIAVTYGNSSDGNIDILNIKNNTNVQKVKLNSRCFGISYQDNTGFIIRIQDCIVITNIAGKVLKKLNFGCGSYIGTTRDRMYFTNGRDHTVNCISMAGEKIWVCKEESLVNPSGLTVDDHQNVFVIDQGSKSLIVIQHDGKSSRTLLSKTEGLINPMALHYNKGKQMLLLCDEDECALYNVM</sequence>
<organism evidence="4 5">
    <name type="scientific">Mytilus edulis</name>
    <name type="common">Blue mussel</name>
    <dbReference type="NCBI Taxonomy" id="6550"/>
    <lineage>
        <taxon>Eukaryota</taxon>
        <taxon>Metazoa</taxon>
        <taxon>Spiralia</taxon>
        <taxon>Lophotrochozoa</taxon>
        <taxon>Mollusca</taxon>
        <taxon>Bivalvia</taxon>
        <taxon>Autobranchia</taxon>
        <taxon>Pteriomorphia</taxon>
        <taxon>Mytilida</taxon>
        <taxon>Mytiloidea</taxon>
        <taxon>Mytilidae</taxon>
        <taxon>Mytilinae</taxon>
        <taxon>Mytilus</taxon>
    </lineage>
</organism>
<evidence type="ECO:0000256" key="2">
    <source>
        <dbReference type="SAM" id="Coils"/>
    </source>
</evidence>
<evidence type="ECO:0000313" key="4">
    <source>
        <dbReference type="EMBL" id="CAG2238883.1"/>
    </source>
</evidence>
<gene>
    <name evidence="4" type="ORF">MEDL_51275</name>
</gene>
<dbReference type="GO" id="GO:0061630">
    <property type="term" value="F:ubiquitin protein ligase activity"/>
    <property type="evidence" value="ECO:0007669"/>
    <property type="project" value="TreeGrafter"/>
</dbReference>
<comment type="caution">
    <text evidence="4">The sequence shown here is derived from an EMBL/GenBank/DDBJ whole genome shotgun (WGS) entry which is preliminary data.</text>
</comment>
<keyword evidence="5" id="KW-1185">Reference proteome</keyword>
<dbReference type="InterPro" id="IPR047153">
    <property type="entry name" value="TRIM45/56/19-like"/>
</dbReference>
<dbReference type="CDD" id="cd19757">
    <property type="entry name" value="Bbox1"/>
    <property type="match status" value="1"/>
</dbReference>
<evidence type="ECO:0000313" key="5">
    <source>
        <dbReference type="Proteomes" id="UP000683360"/>
    </source>
</evidence>
<name>A0A8S3TZ11_MYTED</name>
<dbReference type="PANTHER" id="PTHR25462">
    <property type="entry name" value="BONUS, ISOFORM C-RELATED"/>
    <property type="match status" value="1"/>
</dbReference>
<keyword evidence="1" id="KW-0479">Metal-binding</keyword>
<feature type="coiled-coil region" evidence="2">
    <location>
        <begin position="173"/>
        <end position="207"/>
    </location>
</feature>
<keyword evidence="1" id="KW-0863">Zinc-finger</keyword>
<dbReference type="SUPFAM" id="SSF63825">
    <property type="entry name" value="YWTD domain"/>
    <property type="match status" value="1"/>
</dbReference>
<dbReference type="EMBL" id="CAJPWZ010002495">
    <property type="protein sequence ID" value="CAG2238883.1"/>
    <property type="molecule type" value="Genomic_DNA"/>
</dbReference>
<dbReference type="GO" id="GO:0008270">
    <property type="term" value="F:zinc ion binding"/>
    <property type="evidence" value="ECO:0007669"/>
    <property type="project" value="UniProtKB-KW"/>
</dbReference>
<dbReference type="InterPro" id="IPR000315">
    <property type="entry name" value="Znf_B-box"/>
</dbReference>
<keyword evidence="1" id="KW-0862">Zinc</keyword>
<dbReference type="Gene3D" id="2.120.10.30">
    <property type="entry name" value="TolB, C-terminal domain"/>
    <property type="match status" value="1"/>
</dbReference>
<dbReference type="AlphaFoldDB" id="A0A8S3TZ11"/>
<dbReference type="SUPFAM" id="SSF57845">
    <property type="entry name" value="B-box zinc-binding domain"/>
    <property type="match status" value="1"/>
</dbReference>
<evidence type="ECO:0000259" key="3">
    <source>
        <dbReference type="PROSITE" id="PS50119"/>
    </source>
</evidence>
<accession>A0A8S3TZ11</accession>
<protein>
    <recommendedName>
        <fullName evidence="3">B box-type domain-containing protein</fullName>
    </recommendedName>
</protein>
<dbReference type="PROSITE" id="PS50119">
    <property type="entry name" value="ZF_BBOX"/>
    <property type="match status" value="1"/>
</dbReference>
<dbReference type="Gene3D" id="3.30.160.60">
    <property type="entry name" value="Classic Zinc Finger"/>
    <property type="match status" value="1"/>
</dbReference>
<dbReference type="GO" id="GO:0005654">
    <property type="term" value="C:nucleoplasm"/>
    <property type="evidence" value="ECO:0007669"/>
    <property type="project" value="TreeGrafter"/>
</dbReference>
<dbReference type="Proteomes" id="UP000683360">
    <property type="component" value="Unassembled WGS sequence"/>
</dbReference>
<reference evidence="4" key="1">
    <citation type="submission" date="2021-03" db="EMBL/GenBank/DDBJ databases">
        <authorList>
            <person name="Bekaert M."/>
        </authorList>
    </citation>
    <scope>NUCLEOTIDE SEQUENCE</scope>
</reference>
<dbReference type="OrthoDB" id="6105938at2759"/>
<proteinExistence type="predicted"/>
<keyword evidence="2" id="KW-0175">Coiled coil</keyword>
<feature type="domain" description="B box-type" evidence="3">
    <location>
        <begin position="2"/>
        <end position="52"/>
    </location>
</feature>
<dbReference type="InterPro" id="IPR011042">
    <property type="entry name" value="6-blade_b-propeller_TolB-like"/>
</dbReference>
<evidence type="ECO:0000256" key="1">
    <source>
        <dbReference type="PROSITE-ProRule" id="PRU00024"/>
    </source>
</evidence>